<evidence type="ECO:0000313" key="2">
    <source>
        <dbReference type="EMBL" id="GJS60850.1"/>
    </source>
</evidence>
<reference evidence="2" key="2">
    <citation type="submission" date="2022-01" db="EMBL/GenBank/DDBJ databases">
        <authorList>
            <person name="Yamashiro T."/>
            <person name="Shiraishi A."/>
            <person name="Satake H."/>
            <person name="Nakayama K."/>
        </authorList>
    </citation>
    <scope>NUCLEOTIDE SEQUENCE</scope>
</reference>
<reference evidence="2" key="1">
    <citation type="journal article" date="2022" name="Int. J. Mol. Sci.">
        <title>Draft Genome of Tanacetum Coccineum: Genomic Comparison of Closely Related Tanacetum-Family Plants.</title>
        <authorList>
            <person name="Yamashiro T."/>
            <person name="Shiraishi A."/>
            <person name="Nakayama K."/>
            <person name="Satake H."/>
        </authorList>
    </citation>
    <scope>NUCLEOTIDE SEQUENCE</scope>
</reference>
<evidence type="ECO:0000313" key="3">
    <source>
        <dbReference type="Proteomes" id="UP001151760"/>
    </source>
</evidence>
<proteinExistence type="predicted"/>
<feature type="region of interest" description="Disordered" evidence="1">
    <location>
        <begin position="25"/>
        <end position="74"/>
    </location>
</feature>
<keyword evidence="3" id="KW-1185">Reference proteome</keyword>
<sequence>MSSSLSGSIAEVAAMSDLAFRKRFRSSYESSPSSSPPDLPSRKRYREDEGPAAGDEGPNAWDEGLAAGDEGSGMRVESLSFGEDEDVFKGQSSGTRLWRQPSGFWIVPDLRGPRESSPPVQTPHLLKWSAGSLPVSPGTFYVSLPISSPIIPLTVPSLVASPATAETEGFLTEFGAQVEMQGGLIHDHTGQSRMRSSPRDIDLGVLEHEQERVAVTFGAIWRPVLA</sequence>
<dbReference type="Proteomes" id="UP001151760">
    <property type="component" value="Unassembled WGS sequence"/>
</dbReference>
<organism evidence="2 3">
    <name type="scientific">Tanacetum coccineum</name>
    <dbReference type="NCBI Taxonomy" id="301880"/>
    <lineage>
        <taxon>Eukaryota</taxon>
        <taxon>Viridiplantae</taxon>
        <taxon>Streptophyta</taxon>
        <taxon>Embryophyta</taxon>
        <taxon>Tracheophyta</taxon>
        <taxon>Spermatophyta</taxon>
        <taxon>Magnoliopsida</taxon>
        <taxon>eudicotyledons</taxon>
        <taxon>Gunneridae</taxon>
        <taxon>Pentapetalae</taxon>
        <taxon>asterids</taxon>
        <taxon>campanulids</taxon>
        <taxon>Asterales</taxon>
        <taxon>Asteraceae</taxon>
        <taxon>Asteroideae</taxon>
        <taxon>Anthemideae</taxon>
        <taxon>Anthemidinae</taxon>
        <taxon>Tanacetum</taxon>
    </lineage>
</organism>
<name>A0ABQ4X7M8_9ASTR</name>
<evidence type="ECO:0000256" key="1">
    <source>
        <dbReference type="SAM" id="MobiDB-lite"/>
    </source>
</evidence>
<dbReference type="EMBL" id="BQNB010009249">
    <property type="protein sequence ID" value="GJS60850.1"/>
    <property type="molecule type" value="Genomic_DNA"/>
</dbReference>
<comment type="caution">
    <text evidence="2">The sequence shown here is derived from an EMBL/GenBank/DDBJ whole genome shotgun (WGS) entry which is preliminary data.</text>
</comment>
<protein>
    <submittedName>
        <fullName evidence="2">Uncharacterized protein</fullName>
    </submittedName>
</protein>
<gene>
    <name evidence="2" type="ORF">Tco_0655634</name>
</gene>
<accession>A0ABQ4X7M8</accession>